<dbReference type="SUPFAM" id="SSF56281">
    <property type="entry name" value="Metallo-hydrolase/oxidoreductase"/>
    <property type="match status" value="1"/>
</dbReference>
<sequence length="238" mass="25387">MDIGAVHNSSVVDFQRVADDVHVLRYPVLDVNCVLVLGRDRALLVDTLSTAGQARELAAAVRRLTSSPVVVVNTHDHFDHWFGNHTIAEQLGAVDFWAHESAIAVDADHAESRAAARRACVKLAPEIADEVGDLELLTPNRPVTDEATIDLGGRSVRLWHPGRAHSHGDLIAFAGSVTIAGDLVEEGAPPSVGSDADAAHWSRVLERLAPMIEGPVIPGHGAIVDAAFVTRQAQQLAD</sequence>
<dbReference type="EMBL" id="CP001778">
    <property type="protein sequence ID" value="ADD41355.1"/>
    <property type="molecule type" value="Genomic_DNA"/>
</dbReference>
<protein>
    <submittedName>
        <fullName evidence="2">Beta-lactamase domain protein</fullName>
    </submittedName>
</protein>
<dbReference type="CDD" id="cd16282">
    <property type="entry name" value="metallo-hydrolase-like_MBL-fold"/>
    <property type="match status" value="1"/>
</dbReference>
<dbReference type="InterPro" id="IPR001279">
    <property type="entry name" value="Metallo-B-lactamas"/>
</dbReference>
<dbReference type="AlphaFoldDB" id="D3PX92"/>
<evidence type="ECO:0000313" key="3">
    <source>
        <dbReference type="Proteomes" id="UP000000844"/>
    </source>
</evidence>
<dbReference type="Pfam" id="PF00753">
    <property type="entry name" value="Lactamase_B"/>
    <property type="match status" value="1"/>
</dbReference>
<reference evidence="2 3" key="1">
    <citation type="journal article" date="2009" name="Stand. Genomic Sci.">
        <title>Complete genome sequence of Stackebrandtia nassauensis type strain (LLR-40K-21).</title>
        <authorList>
            <person name="Munk C."/>
            <person name="Lapidus A."/>
            <person name="Copeland A."/>
            <person name="Jando M."/>
            <person name="Mayilraj S."/>
            <person name="Glavina Del Rio T."/>
            <person name="Nolan M."/>
            <person name="Chen F."/>
            <person name="Lucas S."/>
            <person name="Tice H."/>
            <person name="Cheng J.F."/>
            <person name="Han C."/>
            <person name="Detter J.C."/>
            <person name="Bruce D."/>
            <person name="Goodwin L."/>
            <person name="Chain P."/>
            <person name="Pitluck S."/>
            <person name="Goker M."/>
            <person name="Ovchinikova G."/>
            <person name="Pati A."/>
            <person name="Ivanova N."/>
            <person name="Mavromatis K."/>
            <person name="Chen A."/>
            <person name="Palaniappan K."/>
            <person name="Land M."/>
            <person name="Hauser L."/>
            <person name="Chang Y.J."/>
            <person name="Jeffries C.D."/>
            <person name="Bristow J."/>
            <person name="Eisen J.A."/>
            <person name="Markowitz V."/>
            <person name="Hugenholtz P."/>
            <person name="Kyrpides N.C."/>
            <person name="Klenk H.P."/>
        </authorList>
    </citation>
    <scope>NUCLEOTIDE SEQUENCE [LARGE SCALE GENOMIC DNA]</scope>
    <source>
        <strain evidence="3">DSM 44728 / CIP 108903 / NRRL B-16338 / NBRC 102104 / LLR-40K-21</strain>
    </source>
</reference>
<feature type="domain" description="Metallo-beta-lactamase" evidence="1">
    <location>
        <begin position="30"/>
        <end position="220"/>
    </location>
</feature>
<dbReference type="HOGENOM" id="CLU_056342_5_2_11"/>
<evidence type="ECO:0000313" key="2">
    <source>
        <dbReference type="EMBL" id="ADD41355.1"/>
    </source>
</evidence>
<dbReference type="KEGG" id="sna:Snas_1653"/>
<dbReference type="InterPro" id="IPR036866">
    <property type="entry name" value="RibonucZ/Hydroxyglut_hydro"/>
</dbReference>
<keyword evidence="3" id="KW-1185">Reference proteome</keyword>
<dbReference type="OrthoDB" id="420651at2"/>
<dbReference type="Proteomes" id="UP000000844">
    <property type="component" value="Chromosome"/>
</dbReference>
<dbReference type="eggNOG" id="COG0491">
    <property type="taxonomic scope" value="Bacteria"/>
</dbReference>
<dbReference type="SMART" id="SM00849">
    <property type="entry name" value="Lactamase_B"/>
    <property type="match status" value="1"/>
</dbReference>
<organism evidence="2 3">
    <name type="scientific">Stackebrandtia nassauensis (strain DSM 44728 / CIP 108903 / NRRL B-16338 / NBRC 102104 / LLR-40K-21)</name>
    <dbReference type="NCBI Taxonomy" id="446470"/>
    <lineage>
        <taxon>Bacteria</taxon>
        <taxon>Bacillati</taxon>
        <taxon>Actinomycetota</taxon>
        <taxon>Actinomycetes</taxon>
        <taxon>Glycomycetales</taxon>
        <taxon>Glycomycetaceae</taxon>
        <taxon>Stackebrandtia</taxon>
    </lineage>
</organism>
<evidence type="ECO:0000259" key="1">
    <source>
        <dbReference type="SMART" id="SM00849"/>
    </source>
</evidence>
<name>D3PX92_STANL</name>
<accession>D3PX92</accession>
<dbReference type="STRING" id="446470.Snas_1653"/>
<dbReference type="PANTHER" id="PTHR42951:SF4">
    <property type="entry name" value="ACYL-COENZYME A THIOESTERASE MBLAC2"/>
    <property type="match status" value="1"/>
</dbReference>
<proteinExistence type="predicted"/>
<dbReference type="PANTHER" id="PTHR42951">
    <property type="entry name" value="METALLO-BETA-LACTAMASE DOMAIN-CONTAINING"/>
    <property type="match status" value="1"/>
</dbReference>
<dbReference type="Gene3D" id="3.60.15.10">
    <property type="entry name" value="Ribonuclease Z/Hydroxyacylglutathione hydrolase-like"/>
    <property type="match status" value="1"/>
</dbReference>
<dbReference type="InterPro" id="IPR050855">
    <property type="entry name" value="NDM-1-like"/>
</dbReference>
<gene>
    <name evidence="2" type="ordered locus">Snas_1653</name>
</gene>